<keyword evidence="3" id="KW-1185">Reference proteome</keyword>
<name>A0AAN7Q999_9MYRT</name>
<dbReference type="PANTHER" id="PTHR16266">
    <property type="entry name" value="WD REPEAT DOMAIN 9"/>
    <property type="match status" value="1"/>
</dbReference>
<dbReference type="EMBL" id="JAXIOK010000009">
    <property type="protein sequence ID" value="KAK4761896.1"/>
    <property type="molecule type" value="Genomic_DNA"/>
</dbReference>
<dbReference type="InterPro" id="IPR052060">
    <property type="entry name" value="Bromo_WD_repeat"/>
</dbReference>
<dbReference type="GO" id="GO:0006357">
    <property type="term" value="P:regulation of transcription by RNA polymerase II"/>
    <property type="evidence" value="ECO:0007669"/>
    <property type="project" value="TreeGrafter"/>
</dbReference>
<dbReference type="Proteomes" id="UP001345219">
    <property type="component" value="Chromosome 23"/>
</dbReference>
<feature type="domain" description="BRWD/PHIP N-terminal" evidence="1">
    <location>
        <begin position="17"/>
        <end position="50"/>
    </location>
</feature>
<proteinExistence type="predicted"/>
<gene>
    <name evidence="2" type="ORF">SAY87_029780</name>
</gene>
<evidence type="ECO:0000313" key="2">
    <source>
        <dbReference type="EMBL" id="KAK4761896.1"/>
    </source>
</evidence>
<dbReference type="AlphaFoldDB" id="A0AAN7Q999"/>
<dbReference type="GO" id="GO:0005634">
    <property type="term" value="C:nucleus"/>
    <property type="evidence" value="ECO:0007669"/>
    <property type="project" value="TreeGrafter"/>
</dbReference>
<dbReference type="PANTHER" id="PTHR16266:SF17">
    <property type="entry name" value="BRWD3"/>
    <property type="match status" value="1"/>
</dbReference>
<evidence type="ECO:0000259" key="1">
    <source>
        <dbReference type="Pfam" id="PF25437"/>
    </source>
</evidence>
<evidence type="ECO:0000313" key="3">
    <source>
        <dbReference type="Proteomes" id="UP001345219"/>
    </source>
</evidence>
<protein>
    <recommendedName>
        <fullName evidence="1">BRWD/PHIP N-terminal domain-containing protein</fullName>
    </recommendedName>
</protein>
<sequence length="87" mass="9563">MLLLSRKNASSGSEEDEGISFPLNYNNLANRYPHVGKDHLVRLLKQLMLAVAPPLHSEIGIKAADVPTLLGAGIDFNVQVTRQLTRQ</sequence>
<organism evidence="2 3">
    <name type="scientific">Trapa incisa</name>
    <dbReference type="NCBI Taxonomy" id="236973"/>
    <lineage>
        <taxon>Eukaryota</taxon>
        <taxon>Viridiplantae</taxon>
        <taxon>Streptophyta</taxon>
        <taxon>Embryophyta</taxon>
        <taxon>Tracheophyta</taxon>
        <taxon>Spermatophyta</taxon>
        <taxon>Magnoliopsida</taxon>
        <taxon>eudicotyledons</taxon>
        <taxon>Gunneridae</taxon>
        <taxon>Pentapetalae</taxon>
        <taxon>rosids</taxon>
        <taxon>malvids</taxon>
        <taxon>Myrtales</taxon>
        <taxon>Lythraceae</taxon>
        <taxon>Trapa</taxon>
    </lineage>
</organism>
<dbReference type="InterPro" id="IPR057452">
    <property type="entry name" value="BRWD/PHIP_N"/>
</dbReference>
<comment type="caution">
    <text evidence="2">The sequence shown here is derived from an EMBL/GenBank/DDBJ whole genome shotgun (WGS) entry which is preliminary data.</text>
</comment>
<accession>A0AAN7Q999</accession>
<reference evidence="2 3" key="1">
    <citation type="journal article" date="2023" name="Hortic Res">
        <title>Pangenome of water caltrop reveals structural variations and asymmetric subgenome divergence after allopolyploidization.</title>
        <authorList>
            <person name="Zhang X."/>
            <person name="Chen Y."/>
            <person name="Wang L."/>
            <person name="Yuan Y."/>
            <person name="Fang M."/>
            <person name="Shi L."/>
            <person name="Lu R."/>
            <person name="Comes H.P."/>
            <person name="Ma Y."/>
            <person name="Chen Y."/>
            <person name="Huang G."/>
            <person name="Zhou Y."/>
            <person name="Zheng Z."/>
            <person name="Qiu Y."/>
        </authorList>
    </citation>
    <scope>NUCLEOTIDE SEQUENCE [LARGE SCALE GENOMIC DNA]</scope>
    <source>
        <tissue evidence="2">Roots</tissue>
    </source>
</reference>
<dbReference type="GO" id="GO:0008360">
    <property type="term" value="P:regulation of cell shape"/>
    <property type="evidence" value="ECO:0007669"/>
    <property type="project" value="TreeGrafter"/>
</dbReference>
<dbReference type="GO" id="GO:0007010">
    <property type="term" value="P:cytoskeleton organization"/>
    <property type="evidence" value="ECO:0007669"/>
    <property type="project" value="TreeGrafter"/>
</dbReference>
<dbReference type="Pfam" id="PF25437">
    <property type="entry name" value="BRWD1_N"/>
    <property type="match status" value="1"/>
</dbReference>